<name>A0A0A9D9Y6_ARUDO</name>
<organism evidence="1">
    <name type="scientific">Arundo donax</name>
    <name type="common">Giant reed</name>
    <name type="synonym">Donax arundinaceus</name>
    <dbReference type="NCBI Taxonomy" id="35708"/>
    <lineage>
        <taxon>Eukaryota</taxon>
        <taxon>Viridiplantae</taxon>
        <taxon>Streptophyta</taxon>
        <taxon>Embryophyta</taxon>
        <taxon>Tracheophyta</taxon>
        <taxon>Spermatophyta</taxon>
        <taxon>Magnoliopsida</taxon>
        <taxon>Liliopsida</taxon>
        <taxon>Poales</taxon>
        <taxon>Poaceae</taxon>
        <taxon>PACMAD clade</taxon>
        <taxon>Arundinoideae</taxon>
        <taxon>Arundineae</taxon>
        <taxon>Arundo</taxon>
    </lineage>
</organism>
<reference evidence="1" key="2">
    <citation type="journal article" date="2015" name="Data Brief">
        <title>Shoot transcriptome of the giant reed, Arundo donax.</title>
        <authorList>
            <person name="Barrero R.A."/>
            <person name="Guerrero F.D."/>
            <person name="Moolhuijzen P."/>
            <person name="Goolsby J.A."/>
            <person name="Tidwell J."/>
            <person name="Bellgard S.E."/>
            <person name="Bellgard M.I."/>
        </authorList>
    </citation>
    <scope>NUCLEOTIDE SEQUENCE</scope>
    <source>
        <tissue evidence="1">Shoot tissue taken approximately 20 cm above the soil surface</tissue>
    </source>
</reference>
<protein>
    <submittedName>
        <fullName evidence="1">Uncharacterized protein</fullName>
    </submittedName>
</protein>
<accession>A0A0A9D9Y6</accession>
<proteinExistence type="predicted"/>
<reference evidence="1" key="1">
    <citation type="submission" date="2014-09" db="EMBL/GenBank/DDBJ databases">
        <authorList>
            <person name="Magalhaes I.L.F."/>
            <person name="Oliveira U."/>
            <person name="Santos F.R."/>
            <person name="Vidigal T.H.D.A."/>
            <person name="Brescovit A.D."/>
            <person name="Santos A.J."/>
        </authorList>
    </citation>
    <scope>NUCLEOTIDE SEQUENCE</scope>
    <source>
        <tissue evidence="1">Shoot tissue taken approximately 20 cm above the soil surface</tissue>
    </source>
</reference>
<sequence>MPVHNLLWRECAKSSSDVSARLAVIPLVQVPYQHSLFLCDGCPMCILYGSVSRPGDLDYVLIYVEDQRSKTKSMLKIRSKIRDQRQITGRLMKIQQSQKLT</sequence>
<dbReference type="EMBL" id="GBRH01215410">
    <property type="protein sequence ID" value="JAD82485.1"/>
    <property type="molecule type" value="Transcribed_RNA"/>
</dbReference>
<evidence type="ECO:0000313" key="1">
    <source>
        <dbReference type="EMBL" id="JAD82485.1"/>
    </source>
</evidence>
<dbReference type="AlphaFoldDB" id="A0A0A9D9Y6"/>